<evidence type="ECO:0000313" key="2">
    <source>
        <dbReference type="EMBL" id="KAK7750181.1"/>
    </source>
</evidence>
<name>A0AAN9UNJ2_9PEZI</name>
<gene>
    <name evidence="2" type="ORF">SLS62_007932</name>
</gene>
<feature type="compositionally biased region" description="Polar residues" evidence="1">
    <location>
        <begin position="33"/>
        <end position="50"/>
    </location>
</feature>
<dbReference type="Proteomes" id="UP001320420">
    <property type="component" value="Unassembled WGS sequence"/>
</dbReference>
<dbReference type="EMBL" id="JAKJXP020000069">
    <property type="protein sequence ID" value="KAK7750181.1"/>
    <property type="molecule type" value="Genomic_DNA"/>
</dbReference>
<sequence length="123" mass="12818">MSKIVDDVKSGLKAVRGAGDTLRGSAMEVTDQALDNSGNHPETVASQAKNHTLAEKGKRDMKIADEEVGLREREKEANRGVTSGSGSTVPGHAATTTTTTNAPASASAPYADGMTRPNDPQLR</sequence>
<feature type="compositionally biased region" description="Low complexity" evidence="1">
    <location>
        <begin position="80"/>
        <end position="109"/>
    </location>
</feature>
<comment type="caution">
    <text evidence="2">The sequence shown here is derived from an EMBL/GenBank/DDBJ whole genome shotgun (WGS) entry which is preliminary data.</text>
</comment>
<evidence type="ECO:0000256" key="1">
    <source>
        <dbReference type="SAM" id="MobiDB-lite"/>
    </source>
</evidence>
<feature type="compositionally biased region" description="Basic and acidic residues" evidence="1">
    <location>
        <begin position="52"/>
        <end position="78"/>
    </location>
</feature>
<organism evidence="2 3">
    <name type="scientific">Diatrype stigma</name>
    <dbReference type="NCBI Taxonomy" id="117547"/>
    <lineage>
        <taxon>Eukaryota</taxon>
        <taxon>Fungi</taxon>
        <taxon>Dikarya</taxon>
        <taxon>Ascomycota</taxon>
        <taxon>Pezizomycotina</taxon>
        <taxon>Sordariomycetes</taxon>
        <taxon>Xylariomycetidae</taxon>
        <taxon>Xylariales</taxon>
        <taxon>Diatrypaceae</taxon>
        <taxon>Diatrype</taxon>
    </lineage>
</organism>
<evidence type="ECO:0000313" key="3">
    <source>
        <dbReference type="Proteomes" id="UP001320420"/>
    </source>
</evidence>
<dbReference type="AlphaFoldDB" id="A0AAN9UNJ2"/>
<reference evidence="2 3" key="1">
    <citation type="submission" date="2024-02" db="EMBL/GenBank/DDBJ databases">
        <title>De novo assembly and annotation of 12 fungi associated with fruit tree decline syndrome in Ontario, Canada.</title>
        <authorList>
            <person name="Sulman M."/>
            <person name="Ellouze W."/>
            <person name="Ilyukhin E."/>
        </authorList>
    </citation>
    <scope>NUCLEOTIDE SEQUENCE [LARGE SCALE GENOMIC DNA]</scope>
    <source>
        <strain evidence="2 3">M11/M66-122</strain>
    </source>
</reference>
<proteinExistence type="predicted"/>
<feature type="region of interest" description="Disordered" evidence="1">
    <location>
        <begin position="17"/>
        <end position="123"/>
    </location>
</feature>
<accession>A0AAN9UNJ2</accession>
<protein>
    <submittedName>
        <fullName evidence="2">Uncharacterized protein</fullName>
    </submittedName>
</protein>
<keyword evidence="3" id="KW-1185">Reference proteome</keyword>